<proteinExistence type="predicted"/>
<name>A0AAD5M1C2_PARTN</name>
<comment type="caution">
    <text evidence="1">The sequence shown here is derived from an EMBL/GenBank/DDBJ whole genome shotgun (WGS) entry which is preliminary data.</text>
</comment>
<protein>
    <submittedName>
        <fullName evidence="1">Uncharacterized protein</fullName>
    </submittedName>
</protein>
<accession>A0AAD5M1C2</accession>
<organism evidence="1 2">
    <name type="scientific">Parelaphostrongylus tenuis</name>
    <name type="common">Meningeal worm</name>
    <dbReference type="NCBI Taxonomy" id="148309"/>
    <lineage>
        <taxon>Eukaryota</taxon>
        <taxon>Metazoa</taxon>
        <taxon>Ecdysozoa</taxon>
        <taxon>Nematoda</taxon>
        <taxon>Chromadorea</taxon>
        <taxon>Rhabditida</taxon>
        <taxon>Rhabditina</taxon>
        <taxon>Rhabditomorpha</taxon>
        <taxon>Strongyloidea</taxon>
        <taxon>Metastrongylidae</taxon>
        <taxon>Parelaphostrongylus</taxon>
    </lineage>
</organism>
<sequence length="76" mass="8618">MDRAFSQKFRLMARLEKSLIIVTIINIIAQTHIMDTMNSMDKRSVTQQRTWVTASTTLGTIRATLKALGRNPPKLS</sequence>
<reference evidence="1" key="1">
    <citation type="submission" date="2021-06" db="EMBL/GenBank/DDBJ databases">
        <title>Parelaphostrongylus tenuis whole genome reference sequence.</title>
        <authorList>
            <person name="Garwood T.J."/>
            <person name="Larsen P.A."/>
            <person name="Fountain-Jones N.M."/>
            <person name="Garbe J.R."/>
            <person name="Macchietto M.G."/>
            <person name="Kania S.A."/>
            <person name="Gerhold R.W."/>
            <person name="Richards J.E."/>
            <person name="Wolf T.M."/>
        </authorList>
    </citation>
    <scope>NUCLEOTIDE SEQUENCE</scope>
    <source>
        <strain evidence="1">MNPRO001-30</strain>
        <tissue evidence="1">Meninges</tissue>
    </source>
</reference>
<dbReference type="AlphaFoldDB" id="A0AAD5M1C2"/>
<evidence type="ECO:0000313" key="1">
    <source>
        <dbReference type="EMBL" id="KAJ1348803.1"/>
    </source>
</evidence>
<dbReference type="EMBL" id="JAHQIW010000563">
    <property type="protein sequence ID" value="KAJ1348803.1"/>
    <property type="molecule type" value="Genomic_DNA"/>
</dbReference>
<keyword evidence="2" id="KW-1185">Reference proteome</keyword>
<gene>
    <name evidence="1" type="ORF">KIN20_004199</name>
</gene>
<evidence type="ECO:0000313" key="2">
    <source>
        <dbReference type="Proteomes" id="UP001196413"/>
    </source>
</evidence>
<dbReference type="Proteomes" id="UP001196413">
    <property type="component" value="Unassembled WGS sequence"/>
</dbReference>